<feature type="repeat" description="PPR" evidence="3">
    <location>
        <begin position="387"/>
        <end position="421"/>
    </location>
</feature>
<dbReference type="Pfam" id="PF12854">
    <property type="entry name" value="PPR_1"/>
    <property type="match status" value="2"/>
</dbReference>
<dbReference type="PANTHER" id="PTHR47939">
    <property type="entry name" value="MEMBRANE-ASSOCIATED SALT-INDUCIBLE PROTEIN-LIKE"/>
    <property type="match status" value="1"/>
</dbReference>
<dbReference type="EMBL" id="JAAIUW010000008">
    <property type="protein sequence ID" value="KAF7822050.1"/>
    <property type="molecule type" value="Genomic_DNA"/>
</dbReference>
<feature type="repeat" description="PPR" evidence="3">
    <location>
        <begin position="279"/>
        <end position="313"/>
    </location>
</feature>
<organism evidence="4 5">
    <name type="scientific">Senna tora</name>
    <dbReference type="NCBI Taxonomy" id="362788"/>
    <lineage>
        <taxon>Eukaryota</taxon>
        <taxon>Viridiplantae</taxon>
        <taxon>Streptophyta</taxon>
        <taxon>Embryophyta</taxon>
        <taxon>Tracheophyta</taxon>
        <taxon>Spermatophyta</taxon>
        <taxon>Magnoliopsida</taxon>
        <taxon>eudicotyledons</taxon>
        <taxon>Gunneridae</taxon>
        <taxon>Pentapetalae</taxon>
        <taxon>rosids</taxon>
        <taxon>fabids</taxon>
        <taxon>Fabales</taxon>
        <taxon>Fabaceae</taxon>
        <taxon>Caesalpinioideae</taxon>
        <taxon>Cassia clade</taxon>
        <taxon>Senna</taxon>
    </lineage>
</organism>
<protein>
    <submittedName>
        <fullName evidence="4">Pentatricopeptide repeat-containing protein</fullName>
    </submittedName>
</protein>
<dbReference type="PANTHER" id="PTHR47939:SF13">
    <property type="entry name" value="OS03G0201400 PROTEIN"/>
    <property type="match status" value="1"/>
</dbReference>
<dbReference type="Pfam" id="PF01535">
    <property type="entry name" value="PPR"/>
    <property type="match status" value="1"/>
</dbReference>
<dbReference type="NCBIfam" id="TIGR00756">
    <property type="entry name" value="PPR"/>
    <property type="match status" value="7"/>
</dbReference>
<comment type="caution">
    <text evidence="4">The sequence shown here is derived from an EMBL/GenBank/DDBJ whole genome shotgun (WGS) entry which is preliminary data.</text>
</comment>
<dbReference type="AlphaFoldDB" id="A0A834WG38"/>
<keyword evidence="5" id="KW-1185">Reference proteome</keyword>
<dbReference type="Proteomes" id="UP000634136">
    <property type="component" value="Unassembled WGS sequence"/>
</dbReference>
<dbReference type="InterPro" id="IPR011990">
    <property type="entry name" value="TPR-like_helical_dom_sf"/>
</dbReference>
<proteinExistence type="inferred from homology"/>
<comment type="similarity">
    <text evidence="1">Belongs to the PPR family. P subfamily.</text>
</comment>
<evidence type="ECO:0000256" key="1">
    <source>
        <dbReference type="ARBA" id="ARBA00007626"/>
    </source>
</evidence>
<feature type="repeat" description="PPR" evidence="3">
    <location>
        <begin position="457"/>
        <end position="491"/>
    </location>
</feature>
<dbReference type="InterPro" id="IPR050667">
    <property type="entry name" value="PPR-containing_protein"/>
</dbReference>
<reference evidence="4" key="1">
    <citation type="submission" date="2020-09" db="EMBL/GenBank/DDBJ databases">
        <title>Genome-Enabled Discovery of Anthraquinone Biosynthesis in Senna tora.</title>
        <authorList>
            <person name="Kang S.-H."/>
            <person name="Pandey R.P."/>
            <person name="Lee C.-M."/>
            <person name="Sim J.-S."/>
            <person name="Jeong J.-T."/>
            <person name="Choi B.-S."/>
            <person name="Jung M."/>
            <person name="Ginzburg D."/>
            <person name="Zhao K."/>
            <person name="Won S.Y."/>
            <person name="Oh T.-J."/>
            <person name="Yu Y."/>
            <person name="Kim N.-H."/>
            <person name="Lee O.R."/>
            <person name="Lee T.-H."/>
            <person name="Bashyal P."/>
            <person name="Kim T.-S."/>
            <person name="Lee W.-H."/>
            <person name="Kawkins C."/>
            <person name="Kim C.-K."/>
            <person name="Kim J.S."/>
            <person name="Ahn B.O."/>
            <person name="Rhee S.Y."/>
            <person name="Sohng J.K."/>
        </authorList>
    </citation>
    <scope>NUCLEOTIDE SEQUENCE</scope>
    <source>
        <tissue evidence="4">Leaf</tissue>
    </source>
</reference>
<keyword evidence="2" id="KW-0677">Repeat</keyword>
<feature type="repeat" description="PPR" evidence="3">
    <location>
        <begin position="422"/>
        <end position="456"/>
    </location>
</feature>
<dbReference type="OrthoDB" id="185373at2759"/>
<sequence>MAISKYSTYGRMPFPDTSYSCVRMVQSSLPMNLFVTYDFIIRLYCSGTVSMGQSFDSNASDVEGNNHLESDIEKIFNTIMDKSIGHINMENALDQLEIPLSTPLVSGVLHRLRFEEKIAFRFFTWAGHQENYSHESCVYNDMIDILSSTRYKVKQFRIVCDVLDYMKRHNKIAIPVEVLLTILRKYTEKYLTHVQKFAKKKRIRVKTQPEINAFNFLLDALCKCSLVEDAEGLLKKVQNKLKPNADTYNILFFGWCRVRNPTRGMKVLEDMIQLGHTPDNFTYNTAIDTFCKAGMLTEAVELFEFMRTQGSTISSPTAKTYAIIIVALVQNDRIEDCFKLLEHMISSGCLPDVSTYKDIIEGMCLCGKIDEAYKFLEEMGNKGYPPDIVTYNCFLKVLCDNKKSDEALRLYEKMIDMGCLPSVQTYNMLISMFFKMGDPDGAFETWHEMAQRGYAPDTDSYCVMIDGLFSCNKVEDACFLLEEVINKGVKLPYRKFDCFLMQLSVIGNLRAIHRLSDHMRKFYNPAMARRYALSEKRKSMSLRGK</sequence>
<dbReference type="SUPFAM" id="SSF81901">
    <property type="entry name" value="HCP-like"/>
    <property type="match status" value="1"/>
</dbReference>
<dbReference type="PROSITE" id="PS51375">
    <property type="entry name" value="PPR"/>
    <property type="match status" value="7"/>
</dbReference>
<evidence type="ECO:0000313" key="5">
    <source>
        <dbReference type="Proteomes" id="UP000634136"/>
    </source>
</evidence>
<name>A0A834WG38_9FABA</name>
<evidence type="ECO:0000256" key="3">
    <source>
        <dbReference type="PROSITE-ProRule" id="PRU00708"/>
    </source>
</evidence>
<feature type="repeat" description="PPR" evidence="3">
    <location>
        <begin position="317"/>
        <end position="351"/>
    </location>
</feature>
<feature type="repeat" description="PPR" evidence="3">
    <location>
        <begin position="244"/>
        <end position="278"/>
    </location>
</feature>
<feature type="repeat" description="PPR" evidence="3">
    <location>
        <begin position="352"/>
        <end position="386"/>
    </location>
</feature>
<dbReference type="Pfam" id="PF13041">
    <property type="entry name" value="PPR_2"/>
    <property type="match status" value="2"/>
</dbReference>
<evidence type="ECO:0000256" key="2">
    <source>
        <dbReference type="ARBA" id="ARBA00022737"/>
    </source>
</evidence>
<gene>
    <name evidence="4" type="ORF">G2W53_027505</name>
</gene>
<accession>A0A834WG38</accession>
<dbReference type="InterPro" id="IPR002885">
    <property type="entry name" value="PPR_rpt"/>
</dbReference>
<evidence type="ECO:0000313" key="4">
    <source>
        <dbReference type="EMBL" id="KAF7822050.1"/>
    </source>
</evidence>
<dbReference type="Gene3D" id="1.25.40.10">
    <property type="entry name" value="Tetratricopeptide repeat domain"/>
    <property type="match status" value="3"/>
</dbReference>